<dbReference type="AlphaFoldDB" id="A0AA38SZJ8"/>
<dbReference type="EMBL" id="JARYMX010000004">
    <property type="protein sequence ID" value="KAJ9551578.1"/>
    <property type="molecule type" value="Genomic_DNA"/>
</dbReference>
<name>A0AA38SZJ8_9ASTR</name>
<keyword evidence="2" id="KW-1185">Reference proteome</keyword>
<comment type="caution">
    <text evidence="1">The sequence shown here is derived from an EMBL/GenBank/DDBJ whole genome shotgun (WGS) entry which is preliminary data.</text>
</comment>
<evidence type="ECO:0000313" key="2">
    <source>
        <dbReference type="Proteomes" id="UP001172457"/>
    </source>
</evidence>
<reference evidence="1" key="1">
    <citation type="submission" date="2023-03" db="EMBL/GenBank/DDBJ databases">
        <title>Chromosome-scale reference genome and RAD-based genetic map of yellow starthistle (Centaurea solstitialis) reveal putative structural variation and QTLs associated with invader traits.</title>
        <authorList>
            <person name="Reatini B."/>
            <person name="Cang F.A."/>
            <person name="Jiang Q."/>
            <person name="Mckibben M.T.W."/>
            <person name="Barker M.S."/>
            <person name="Rieseberg L.H."/>
            <person name="Dlugosch K.M."/>
        </authorList>
    </citation>
    <scope>NUCLEOTIDE SEQUENCE</scope>
    <source>
        <strain evidence="1">CAN-66</strain>
        <tissue evidence="1">Leaf</tissue>
    </source>
</reference>
<proteinExistence type="predicted"/>
<evidence type="ECO:0000313" key="1">
    <source>
        <dbReference type="EMBL" id="KAJ9551578.1"/>
    </source>
</evidence>
<dbReference type="Proteomes" id="UP001172457">
    <property type="component" value="Chromosome 4"/>
</dbReference>
<protein>
    <submittedName>
        <fullName evidence="1">Uncharacterized protein</fullName>
    </submittedName>
</protein>
<sequence>MSLLYHARRMILASSKRPKKLIDKVVRGRSPLNETMLVVSSRNRKLHHRYGPQCYNQMAYIYLAIPINFEFLPSLNLGLQSQLPCSCIVSWVSYKYRAAIVPKSIKETKTNDFCILTFEPIFAFLSLDNKEAITFNTQGSVFPHFSELKNHTLFTCRDELDDLGQYAFGWNKTFMFDIYQHRYLVGCKVLLFVVCFLCYQLQQYSRKSDSIWVETGSRRRPREKEFHPPSDNQYFLITSLFSNELQSSGFSGDRCSSDNLCSSWVFRGPLFSFSSPSSFKSFTSISTLHPWLLPSPVILFNVLSGDLNLYSLHKTQFCFSGQIDRNYQTERLEDARPQTMDKPTKRLEDARPQVQSFDHNEKFLLTPNVHRLVLKDALIGY</sequence>
<organism evidence="1 2">
    <name type="scientific">Centaurea solstitialis</name>
    <name type="common">yellow star-thistle</name>
    <dbReference type="NCBI Taxonomy" id="347529"/>
    <lineage>
        <taxon>Eukaryota</taxon>
        <taxon>Viridiplantae</taxon>
        <taxon>Streptophyta</taxon>
        <taxon>Embryophyta</taxon>
        <taxon>Tracheophyta</taxon>
        <taxon>Spermatophyta</taxon>
        <taxon>Magnoliopsida</taxon>
        <taxon>eudicotyledons</taxon>
        <taxon>Gunneridae</taxon>
        <taxon>Pentapetalae</taxon>
        <taxon>asterids</taxon>
        <taxon>campanulids</taxon>
        <taxon>Asterales</taxon>
        <taxon>Asteraceae</taxon>
        <taxon>Carduoideae</taxon>
        <taxon>Cardueae</taxon>
        <taxon>Centaureinae</taxon>
        <taxon>Centaurea</taxon>
    </lineage>
</organism>
<gene>
    <name evidence="1" type="ORF">OSB04_015623</name>
</gene>
<accession>A0AA38SZJ8</accession>